<dbReference type="AlphaFoldDB" id="A0A8K0DBQ1"/>
<proteinExistence type="predicted"/>
<evidence type="ECO:0000313" key="3">
    <source>
        <dbReference type="Proteomes" id="UP000801492"/>
    </source>
</evidence>
<accession>A0A8K0DBQ1</accession>
<dbReference type="Proteomes" id="UP000801492">
    <property type="component" value="Unassembled WGS sequence"/>
</dbReference>
<sequence>MEEEKSDTEQPRTTTSWGRPSRDSLLKEVRYDEIGHSILRQEGGRRRRCRILATINKGRKIKTKAGKEKLRSVIDPRKLKSKKYKRRYQETIREEICLKAAKEVCGRKVSEKIRFEVKTKKGLWKRYLASKSVDVYEKYTLQRKRVKECIKLEKTKSWKEFGKKMEADYKRNQKPFFKALKNMRTTQKQSVTSIRNLDGKLVTKEVEVMERWLKHFKSVLE</sequence>
<evidence type="ECO:0000256" key="1">
    <source>
        <dbReference type="SAM" id="MobiDB-lite"/>
    </source>
</evidence>
<gene>
    <name evidence="2" type="ORF">ILUMI_03356</name>
</gene>
<protein>
    <submittedName>
        <fullName evidence="2">Uncharacterized protein</fullName>
    </submittedName>
</protein>
<dbReference type="EMBL" id="VTPC01001173">
    <property type="protein sequence ID" value="KAF2902829.1"/>
    <property type="molecule type" value="Genomic_DNA"/>
</dbReference>
<evidence type="ECO:0000313" key="2">
    <source>
        <dbReference type="EMBL" id="KAF2902829.1"/>
    </source>
</evidence>
<comment type="caution">
    <text evidence="2">The sequence shown here is derived from an EMBL/GenBank/DDBJ whole genome shotgun (WGS) entry which is preliminary data.</text>
</comment>
<keyword evidence="3" id="KW-1185">Reference proteome</keyword>
<reference evidence="2" key="1">
    <citation type="submission" date="2019-08" db="EMBL/GenBank/DDBJ databases">
        <title>The genome of the North American firefly Photinus pyralis.</title>
        <authorList>
            <consortium name="Photinus pyralis genome working group"/>
            <person name="Fallon T.R."/>
            <person name="Sander Lower S.E."/>
            <person name="Weng J.-K."/>
        </authorList>
    </citation>
    <scope>NUCLEOTIDE SEQUENCE</scope>
    <source>
        <strain evidence="2">TRF0915ILg1</strain>
        <tissue evidence="2">Whole body</tissue>
    </source>
</reference>
<organism evidence="2 3">
    <name type="scientific">Ignelater luminosus</name>
    <name type="common">Cucubano</name>
    <name type="synonym">Pyrophorus luminosus</name>
    <dbReference type="NCBI Taxonomy" id="2038154"/>
    <lineage>
        <taxon>Eukaryota</taxon>
        <taxon>Metazoa</taxon>
        <taxon>Ecdysozoa</taxon>
        <taxon>Arthropoda</taxon>
        <taxon>Hexapoda</taxon>
        <taxon>Insecta</taxon>
        <taxon>Pterygota</taxon>
        <taxon>Neoptera</taxon>
        <taxon>Endopterygota</taxon>
        <taxon>Coleoptera</taxon>
        <taxon>Polyphaga</taxon>
        <taxon>Elateriformia</taxon>
        <taxon>Elateroidea</taxon>
        <taxon>Elateridae</taxon>
        <taxon>Agrypninae</taxon>
        <taxon>Pyrophorini</taxon>
        <taxon>Ignelater</taxon>
    </lineage>
</organism>
<name>A0A8K0DBQ1_IGNLU</name>
<feature type="region of interest" description="Disordered" evidence="1">
    <location>
        <begin position="1"/>
        <end position="21"/>
    </location>
</feature>
<dbReference type="OrthoDB" id="6782199at2759"/>